<protein>
    <recommendedName>
        <fullName evidence="2">TRAP C4-dicarboxylate transport system permease DctM subunit domain-containing protein</fullName>
    </recommendedName>
</protein>
<feature type="transmembrane region" description="Helical" evidence="1">
    <location>
        <begin position="229"/>
        <end position="249"/>
    </location>
</feature>
<keyword evidence="1" id="KW-0812">Transmembrane</keyword>
<feature type="domain" description="TRAP C4-dicarboxylate transport system permease DctM subunit" evidence="2">
    <location>
        <begin position="79"/>
        <end position="440"/>
    </location>
</feature>
<accession>A0ABP5F7U0</accession>
<keyword evidence="1" id="KW-1133">Transmembrane helix</keyword>
<feature type="transmembrane region" description="Helical" evidence="1">
    <location>
        <begin position="371"/>
        <end position="394"/>
    </location>
</feature>
<reference evidence="4" key="1">
    <citation type="journal article" date="2019" name="Int. J. Syst. Evol. Microbiol.">
        <title>The Global Catalogue of Microorganisms (GCM) 10K type strain sequencing project: providing services to taxonomists for standard genome sequencing and annotation.</title>
        <authorList>
            <consortium name="The Broad Institute Genomics Platform"/>
            <consortium name="The Broad Institute Genome Sequencing Center for Infectious Disease"/>
            <person name="Wu L."/>
            <person name="Ma J."/>
        </authorList>
    </citation>
    <scope>NUCLEOTIDE SEQUENCE [LARGE SCALE GENOMIC DNA]</scope>
    <source>
        <strain evidence="4">JCM 14546</strain>
    </source>
</reference>
<evidence type="ECO:0000313" key="3">
    <source>
        <dbReference type="EMBL" id="GAA2015748.1"/>
    </source>
</evidence>
<keyword evidence="4" id="KW-1185">Reference proteome</keyword>
<feature type="transmembrane region" description="Helical" evidence="1">
    <location>
        <begin position="144"/>
        <end position="167"/>
    </location>
</feature>
<feature type="transmembrane region" description="Helical" evidence="1">
    <location>
        <begin position="430"/>
        <end position="447"/>
    </location>
</feature>
<keyword evidence="1" id="KW-0472">Membrane</keyword>
<comment type="caution">
    <text evidence="3">The sequence shown here is derived from an EMBL/GenBank/DDBJ whole genome shotgun (WGS) entry which is preliminary data.</text>
</comment>
<dbReference type="RefSeq" id="WP_344310969.1">
    <property type="nucleotide sequence ID" value="NZ_BAAANO010000039.1"/>
</dbReference>
<dbReference type="EMBL" id="BAAANO010000039">
    <property type="protein sequence ID" value="GAA2015748.1"/>
    <property type="molecule type" value="Genomic_DNA"/>
</dbReference>
<dbReference type="Pfam" id="PF06808">
    <property type="entry name" value="DctM"/>
    <property type="match status" value="1"/>
</dbReference>
<feature type="transmembrane region" description="Helical" evidence="1">
    <location>
        <begin position="341"/>
        <end position="359"/>
    </location>
</feature>
<evidence type="ECO:0000256" key="1">
    <source>
        <dbReference type="SAM" id="Phobius"/>
    </source>
</evidence>
<proteinExistence type="predicted"/>
<sequence length="448" mass="46172">MLTAVVPLCLLFLVVLVKRIPYIGGDIRWALLLAGVAAAVPGRLGPQEILLGVVDGLDKLSWVIAISAVGSIYAESQVRLGTMRAVLDLLRKVFGATPRGLIAALFLTLVVAGSLLGDAIAAATVIGFLAITTLAELRVKPEQIAMMILVGASIGSIMPPISQAVLLSSSLIGTDADPVMLISVVTVGIGMVLAILESFRFVRGRTIRGQDTETLGAVVRRTWPMFGPLLVLVGVVVLNSGFAVDVFTLVPGVSQVVTWLGGIPIANGFVHVLVLSLVLATALTFCYPRVGKQAGSIVLAGLGNVRQTVVIQACAGFMVGMFYASGAVAQVEAVAGGLPSSAVAVVGLVLIGTFGMLTGSQTTAQTVVVPFAAPLLIGSGSDPTFVAVGASHIAAAAQNLPPVGLTAFVVCGLVGATLRTKVDPVRTMLLALPNTLYFMLVGFVFWLL</sequence>
<organism evidence="3 4">
    <name type="scientific">Brevibacterium samyangense</name>
    <dbReference type="NCBI Taxonomy" id="366888"/>
    <lineage>
        <taxon>Bacteria</taxon>
        <taxon>Bacillati</taxon>
        <taxon>Actinomycetota</taxon>
        <taxon>Actinomycetes</taxon>
        <taxon>Micrococcales</taxon>
        <taxon>Brevibacteriaceae</taxon>
        <taxon>Brevibacterium</taxon>
    </lineage>
</organism>
<feature type="transmembrane region" description="Helical" evidence="1">
    <location>
        <begin position="309"/>
        <end position="329"/>
    </location>
</feature>
<dbReference type="InterPro" id="IPR010656">
    <property type="entry name" value="DctM"/>
</dbReference>
<feature type="transmembrane region" description="Helical" evidence="1">
    <location>
        <begin position="179"/>
        <end position="199"/>
    </location>
</feature>
<feature type="transmembrane region" description="Helical" evidence="1">
    <location>
        <begin position="101"/>
        <end position="132"/>
    </location>
</feature>
<gene>
    <name evidence="3" type="ORF">GCM10009755_29410</name>
</gene>
<evidence type="ECO:0000313" key="4">
    <source>
        <dbReference type="Proteomes" id="UP001500755"/>
    </source>
</evidence>
<feature type="transmembrane region" description="Helical" evidence="1">
    <location>
        <begin position="400"/>
        <end position="418"/>
    </location>
</feature>
<dbReference type="Proteomes" id="UP001500755">
    <property type="component" value="Unassembled WGS sequence"/>
</dbReference>
<evidence type="ECO:0000259" key="2">
    <source>
        <dbReference type="Pfam" id="PF06808"/>
    </source>
</evidence>
<name>A0ABP5F7U0_9MICO</name>